<reference evidence="1" key="1">
    <citation type="submission" date="2016-01" db="EMBL/GenBank/DDBJ databases">
        <authorList>
            <person name="Mcilroy J.S."/>
            <person name="Karst M S."/>
            <person name="Albertsen M."/>
        </authorList>
    </citation>
    <scope>NUCLEOTIDE SEQUENCE</scope>
    <source>
        <strain evidence="1">Cfx-K</strain>
    </source>
</reference>
<dbReference type="AlphaFoldDB" id="A0A160SYD8"/>
<dbReference type="KEGG" id="pbf:CFX0092_A0071"/>
<organism evidence="1 2">
    <name type="scientific">Candidatus Promineifilum breve</name>
    <dbReference type="NCBI Taxonomy" id="1806508"/>
    <lineage>
        <taxon>Bacteria</taxon>
        <taxon>Bacillati</taxon>
        <taxon>Chloroflexota</taxon>
        <taxon>Ardenticatenia</taxon>
        <taxon>Candidatus Promineifilales</taxon>
        <taxon>Candidatus Promineifilaceae</taxon>
        <taxon>Candidatus Promineifilum</taxon>
    </lineage>
</organism>
<sequence>MGISVIIALSHNKKRSRLFKDESAMLTRYHLASGPSLGRRLSGYNGLTRLGLLQFSRGTPGRLSALLPLPRLTAGDPGSLVGGGRVLLPFDVVVYLTGRQYSSPLAWRQTGRDKGFTPR</sequence>
<dbReference type="Proteomes" id="UP000215027">
    <property type="component" value="Chromosome I"/>
</dbReference>
<name>A0A160SYD8_9CHLR</name>
<evidence type="ECO:0000313" key="1">
    <source>
        <dbReference type="EMBL" id="CUS01952.2"/>
    </source>
</evidence>
<evidence type="ECO:0000313" key="2">
    <source>
        <dbReference type="Proteomes" id="UP000215027"/>
    </source>
</evidence>
<accession>A0A160SYD8</accession>
<keyword evidence="2" id="KW-1185">Reference proteome</keyword>
<proteinExistence type="predicted"/>
<dbReference type="EMBL" id="LN890655">
    <property type="protein sequence ID" value="CUS01952.2"/>
    <property type="molecule type" value="Genomic_DNA"/>
</dbReference>
<gene>
    <name evidence="1" type="ORF">CFX0092_A0071</name>
</gene>
<protein>
    <submittedName>
        <fullName evidence="1">Uncharacterized protein</fullName>
    </submittedName>
</protein>